<accession>A0A4R6SWI3</accession>
<reference evidence="1 2" key="1">
    <citation type="submission" date="2019-03" db="EMBL/GenBank/DDBJ databases">
        <title>Genomic Encyclopedia of Archaeal and Bacterial Type Strains, Phase II (KMG-II): from individual species to whole genera.</title>
        <authorList>
            <person name="Goeker M."/>
        </authorList>
    </citation>
    <scope>NUCLEOTIDE SEQUENCE [LARGE SCALE GENOMIC DNA]</scope>
    <source>
        <strain evidence="1 2">DSM 19035</strain>
    </source>
</reference>
<dbReference type="Pfam" id="PF14064">
    <property type="entry name" value="HmuY"/>
    <property type="match status" value="1"/>
</dbReference>
<dbReference type="OrthoDB" id="1091850at2"/>
<gene>
    <name evidence="1" type="ORF">ATK78_3269</name>
</gene>
<dbReference type="EMBL" id="SNYC01000005">
    <property type="protein sequence ID" value="TDQ08751.1"/>
    <property type="molecule type" value="Genomic_DNA"/>
</dbReference>
<sequence length="464" mass="49383">MNKIFNFLFIIALSVSVVSCEKSDPPLPDNLISFAADKQGLEASATESVVNINLSRATDVAIPLTVTLTGNGVAYGTEFTTDPIAVNNTLALTIPAGSSSVSFKVKKVANAVINGTESIDFTIATVTQPILNGTVLKSQLSFAAITSDGAQMTLNGIISTEIGASAGNSVFVDFSGNAQVPVDRDSWDLGFYSGTDFKVILNASNGSSVIALAKTDLNAVTAADFDPNTLKVGQGGGTFALIDDPREANILNKTAIAAVSAADAENKVYIINRKGGSNTVAELADLYKIKVIRKGTTGYSLQYAKVSETTFKTIDITKDNTYNFQFASLVTNKVVNVEPAKAKWDLVWGYSMYLTGTLPYGFSDLVFINSIGGVQAAEVLTATVTYADYKESNIATTEFKTNRDVIGSNWRVTSGGTVGVKTDRFYVLKDASGNVYKLKFINFHPTDGGVRGKPLIEYKLVKKA</sequence>
<keyword evidence="2" id="KW-1185">Reference proteome</keyword>
<dbReference type="CDD" id="cd12105">
    <property type="entry name" value="HmuY"/>
    <property type="match status" value="1"/>
</dbReference>
<comment type="caution">
    <text evidence="1">The sequence shown here is derived from an EMBL/GenBank/DDBJ whole genome shotgun (WGS) entry which is preliminary data.</text>
</comment>
<dbReference type="Proteomes" id="UP000295620">
    <property type="component" value="Unassembled WGS sequence"/>
</dbReference>
<proteinExistence type="predicted"/>
<organism evidence="1 2">
    <name type="scientific">Pedobacter metabolipauper</name>
    <dbReference type="NCBI Taxonomy" id="425513"/>
    <lineage>
        <taxon>Bacteria</taxon>
        <taxon>Pseudomonadati</taxon>
        <taxon>Bacteroidota</taxon>
        <taxon>Sphingobacteriia</taxon>
        <taxon>Sphingobacteriales</taxon>
        <taxon>Sphingobacteriaceae</taxon>
        <taxon>Pedobacter</taxon>
    </lineage>
</organism>
<evidence type="ECO:0000313" key="1">
    <source>
        <dbReference type="EMBL" id="TDQ08751.1"/>
    </source>
</evidence>
<name>A0A4R6SWI3_9SPHI</name>
<evidence type="ECO:0000313" key="2">
    <source>
        <dbReference type="Proteomes" id="UP000295620"/>
    </source>
</evidence>
<dbReference type="RefSeq" id="WP_133577097.1">
    <property type="nucleotide sequence ID" value="NZ_SNYC01000005.1"/>
</dbReference>
<dbReference type="PROSITE" id="PS51257">
    <property type="entry name" value="PROKAR_LIPOPROTEIN"/>
    <property type="match status" value="1"/>
</dbReference>
<protein>
    <submittedName>
        <fullName evidence="1">Heme-binding HmuY-like protein</fullName>
    </submittedName>
</protein>
<dbReference type="InterPro" id="IPR025921">
    <property type="entry name" value="HmuY"/>
</dbReference>
<dbReference type="AlphaFoldDB" id="A0A4R6SWI3"/>